<reference evidence="2 3" key="1">
    <citation type="submission" date="2013-07" db="EMBL/GenBank/DDBJ databases">
        <title>The Genome Sequence of Cryptococcus heveanensis BCC8398.</title>
        <authorList>
            <consortium name="The Broad Institute Genome Sequencing Platform"/>
            <person name="Cuomo C."/>
            <person name="Litvintseva A."/>
            <person name="Chen Y."/>
            <person name="Heitman J."/>
            <person name="Sun S."/>
            <person name="Springer D."/>
            <person name="Dromer F."/>
            <person name="Young S.K."/>
            <person name="Zeng Q."/>
            <person name="Gargeya S."/>
            <person name="Fitzgerald M."/>
            <person name="Abouelleil A."/>
            <person name="Alvarado L."/>
            <person name="Berlin A.M."/>
            <person name="Chapman S.B."/>
            <person name="Dewar J."/>
            <person name="Goldberg J."/>
            <person name="Griggs A."/>
            <person name="Gujja S."/>
            <person name="Hansen M."/>
            <person name="Howarth C."/>
            <person name="Imamovic A."/>
            <person name="Larimer J."/>
            <person name="McCowan C."/>
            <person name="Murphy C."/>
            <person name="Pearson M."/>
            <person name="Priest M."/>
            <person name="Roberts A."/>
            <person name="Saif S."/>
            <person name="Shea T."/>
            <person name="Sykes S."/>
            <person name="Wortman J."/>
            <person name="Nusbaum C."/>
            <person name="Birren B."/>
        </authorList>
    </citation>
    <scope>NUCLEOTIDE SEQUENCE [LARGE SCALE GENOMIC DNA]</scope>
    <source>
        <strain evidence="2 3">BCC8398</strain>
    </source>
</reference>
<dbReference type="AlphaFoldDB" id="A0A1B9GSR0"/>
<feature type="compositionally biased region" description="Low complexity" evidence="1">
    <location>
        <begin position="13"/>
        <end position="26"/>
    </location>
</feature>
<evidence type="ECO:0000313" key="2">
    <source>
        <dbReference type="EMBL" id="OCF34008.1"/>
    </source>
</evidence>
<keyword evidence="3" id="KW-1185">Reference proteome</keyword>
<evidence type="ECO:0000313" key="3">
    <source>
        <dbReference type="Proteomes" id="UP000092666"/>
    </source>
</evidence>
<organism evidence="2 3">
    <name type="scientific">Kwoniella heveanensis BCC8398</name>
    <dbReference type="NCBI Taxonomy" id="1296120"/>
    <lineage>
        <taxon>Eukaryota</taxon>
        <taxon>Fungi</taxon>
        <taxon>Dikarya</taxon>
        <taxon>Basidiomycota</taxon>
        <taxon>Agaricomycotina</taxon>
        <taxon>Tremellomycetes</taxon>
        <taxon>Tremellales</taxon>
        <taxon>Cryptococcaceae</taxon>
        <taxon>Kwoniella</taxon>
    </lineage>
</organism>
<dbReference type="EMBL" id="KI669502">
    <property type="protein sequence ID" value="OCF34008.1"/>
    <property type="molecule type" value="Genomic_DNA"/>
</dbReference>
<feature type="region of interest" description="Disordered" evidence="1">
    <location>
        <begin position="1"/>
        <end position="36"/>
    </location>
</feature>
<dbReference type="Proteomes" id="UP000092666">
    <property type="component" value="Unassembled WGS sequence"/>
</dbReference>
<proteinExistence type="predicted"/>
<reference evidence="3" key="2">
    <citation type="submission" date="2013-12" db="EMBL/GenBank/DDBJ databases">
        <title>Evolution of pathogenesis and genome organization in the Tremellales.</title>
        <authorList>
            <person name="Cuomo C."/>
            <person name="Litvintseva A."/>
            <person name="Heitman J."/>
            <person name="Chen Y."/>
            <person name="Sun S."/>
            <person name="Springer D."/>
            <person name="Dromer F."/>
            <person name="Young S."/>
            <person name="Zeng Q."/>
            <person name="Chapman S."/>
            <person name="Gujja S."/>
            <person name="Saif S."/>
            <person name="Birren B."/>
        </authorList>
    </citation>
    <scope>NUCLEOTIDE SEQUENCE [LARGE SCALE GENOMIC DNA]</scope>
    <source>
        <strain evidence="3">BCC8398</strain>
    </source>
</reference>
<accession>A0A1B9GSR0</accession>
<gene>
    <name evidence="2" type="ORF">I316_04354</name>
</gene>
<feature type="region of interest" description="Disordered" evidence="1">
    <location>
        <begin position="300"/>
        <end position="320"/>
    </location>
</feature>
<evidence type="ECO:0000256" key="1">
    <source>
        <dbReference type="SAM" id="MobiDB-lite"/>
    </source>
</evidence>
<name>A0A1B9GSR0_9TREE</name>
<sequence>MAITVVSDDSRHSSAPPTSRTTPTAPGSNSNLPLPLTARNMCQIPSSQATQRSEFYTKPTDFPESLTGPIPTRVFHTQPDQPWVGAIEYGTDDTEVRGLDHSLRQVPGKYTTAVHIFSEGTKLTHRVKNKILRRPNVDDATRSKIWDETLASCQRTTSLGPVEFNAKDYSEVAAMWNVSQHYGGLTDGSKAEIWPRGPTIVVGVTEDRSVYQGARIHLCGNVLPKELNYEYWDRAKSIIHKFEAATQGGTTSDWKDTFSRLIDEDAAGRDPHELSLPRVTPVMVHASVLDAFDSFHKVPPRNSGIVEDDDAGTHEASQGP</sequence>
<protein>
    <submittedName>
        <fullName evidence="2">Uncharacterized protein</fullName>
    </submittedName>
</protein>